<feature type="domain" description="Thioredoxin-like fold" evidence="8">
    <location>
        <begin position="90"/>
        <end position="238"/>
    </location>
</feature>
<evidence type="ECO:0000313" key="10">
    <source>
        <dbReference type="Proteomes" id="UP001320766"/>
    </source>
</evidence>
<evidence type="ECO:0000256" key="7">
    <source>
        <dbReference type="SAM" id="Phobius"/>
    </source>
</evidence>
<dbReference type="RefSeq" id="WP_253769771.1">
    <property type="nucleotide sequence ID" value="NZ_BAAAVE010000022.1"/>
</dbReference>
<keyword evidence="10" id="KW-1185">Reference proteome</keyword>
<dbReference type="PANTHER" id="PTHR13887">
    <property type="entry name" value="GLUTATHIONE S-TRANSFERASE KAPPA"/>
    <property type="match status" value="1"/>
</dbReference>
<evidence type="ECO:0000256" key="5">
    <source>
        <dbReference type="ARBA" id="ARBA00023284"/>
    </source>
</evidence>
<dbReference type="EMBL" id="JAMZEC010000001">
    <property type="protein sequence ID" value="MCP2347065.1"/>
    <property type="molecule type" value="Genomic_DNA"/>
</dbReference>
<keyword evidence="5" id="KW-0676">Redox-active center</keyword>
<evidence type="ECO:0000259" key="8">
    <source>
        <dbReference type="Pfam" id="PF13462"/>
    </source>
</evidence>
<gene>
    <name evidence="9" type="ORF">HD595_003187</name>
</gene>
<evidence type="ECO:0000256" key="6">
    <source>
        <dbReference type="SAM" id="MobiDB-lite"/>
    </source>
</evidence>
<evidence type="ECO:0000256" key="2">
    <source>
        <dbReference type="ARBA" id="ARBA00022729"/>
    </source>
</evidence>
<protein>
    <submittedName>
        <fullName evidence="9">Protein-disulfide isomerase</fullName>
    </submittedName>
</protein>
<comment type="caution">
    <text evidence="9">The sequence shown here is derived from an EMBL/GenBank/DDBJ whole genome shotgun (WGS) entry which is preliminary data.</text>
</comment>
<feature type="region of interest" description="Disordered" evidence="6">
    <location>
        <begin position="256"/>
        <end position="275"/>
    </location>
</feature>
<evidence type="ECO:0000256" key="4">
    <source>
        <dbReference type="ARBA" id="ARBA00023157"/>
    </source>
</evidence>
<dbReference type="CDD" id="cd02972">
    <property type="entry name" value="DsbA_family"/>
    <property type="match status" value="1"/>
</dbReference>
<dbReference type="Pfam" id="PF13462">
    <property type="entry name" value="Thioredoxin_4"/>
    <property type="match status" value="1"/>
</dbReference>
<keyword evidence="3" id="KW-0560">Oxidoreductase</keyword>
<dbReference type="Proteomes" id="UP001320766">
    <property type="component" value="Unassembled WGS sequence"/>
</dbReference>
<keyword evidence="7" id="KW-0472">Membrane</keyword>
<dbReference type="SUPFAM" id="SSF52833">
    <property type="entry name" value="Thioredoxin-like"/>
    <property type="match status" value="1"/>
</dbReference>
<name>A0ABT1JZP6_9ACTN</name>
<comment type="similarity">
    <text evidence="1">Belongs to the thioredoxin family. DsbA subfamily.</text>
</comment>
<reference evidence="9 10" key="1">
    <citation type="submission" date="2022-06" db="EMBL/GenBank/DDBJ databases">
        <title>Sequencing the genomes of 1000 actinobacteria strains.</title>
        <authorList>
            <person name="Klenk H.-P."/>
        </authorList>
    </citation>
    <scope>NUCLEOTIDE SEQUENCE [LARGE SCALE GENOMIC DNA]</scope>
    <source>
        <strain evidence="9 10">DSM 44170</strain>
    </source>
</reference>
<dbReference type="Gene3D" id="3.40.30.10">
    <property type="entry name" value="Glutaredoxin"/>
    <property type="match status" value="1"/>
</dbReference>
<keyword evidence="2" id="KW-0732">Signal</keyword>
<feature type="transmembrane region" description="Helical" evidence="7">
    <location>
        <begin position="30"/>
        <end position="52"/>
    </location>
</feature>
<dbReference type="InterPro" id="IPR012336">
    <property type="entry name" value="Thioredoxin-like_fold"/>
</dbReference>
<keyword evidence="7" id="KW-0812">Transmembrane</keyword>
<organism evidence="9 10">
    <name type="scientific">Nonomuraea roseoviolacea subsp. carminata</name>
    <dbReference type="NCBI Taxonomy" id="160689"/>
    <lineage>
        <taxon>Bacteria</taxon>
        <taxon>Bacillati</taxon>
        <taxon>Actinomycetota</taxon>
        <taxon>Actinomycetes</taxon>
        <taxon>Streptosporangiales</taxon>
        <taxon>Streptosporangiaceae</taxon>
        <taxon>Nonomuraea</taxon>
    </lineage>
</organism>
<sequence length="275" mass="30004">MSKSTRQRSARERLAEERRRQAIRDKQRKLIVGVLSGVLVAAVVVVVAVLVVNRSSQSDQKAVAYTGPLAPISRQSDGSILMSKQDVTQPTLEIYEDFQCPMCKRFEERVGDKVKSLAAKGKVRVVYRPFQLFKAPDFQEPVPSVSRRGANAAMCAPADHWPSYAKTLFAYQPEEGKEGFADKELLNWARDLGFYTPAFESCVTGAQKAGDVDKSTQYAAAQNVTGTPTLKVNGQPLSQETVQQIFGDPSSLEQLLTKSATSTASASPSPSASKQ</sequence>
<keyword evidence="7" id="KW-1133">Transmembrane helix</keyword>
<evidence type="ECO:0000313" key="9">
    <source>
        <dbReference type="EMBL" id="MCP2347065.1"/>
    </source>
</evidence>
<evidence type="ECO:0000256" key="3">
    <source>
        <dbReference type="ARBA" id="ARBA00023002"/>
    </source>
</evidence>
<dbReference type="InterPro" id="IPR036249">
    <property type="entry name" value="Thioredoxin-like_sf"/>
</dbReference>
<feature type="compositionally biased region" description="Low complexity" evidence="6">
    <location>
        <begin position="259"/>
        <end position="275"/>
    </location>
</feature>
<keyword evidence="4" id="KW-1015">Disulfide bond</keyword>
<dbReference type="PANTHER" id="PTHR13887:SF14">
    <property type="entry name" value="DISULFIDE BOND FORMATION PROTEIN D"/>
    <property type="match status" value="1"/>
</dbReference>
<accession>A0ABT1JZP6</accession>
<evidence type="ECO:0000256" key="1">
    <source>
        <dbReference type="ARBA" id="ARBA00005791"/>
    </source>
</evidence>
<dbReference type="GO" id="GO:0016853">
    <property type="term" value="F:isomerase activity"/>
    <property type="evidence" value="ECO:0007669"/>
    <property type="project" value="UniProtKB-KW"/>
</dbReference>
<keyword evidence="9" id="KW-0413">Isomerase</keyword>
<proteinExistence type="inferred from homology"/>